<feature type="transmembrane region" description="Helical" evidence="1">
    <location>
        <begin position="160"/>
        <end position="181"/>
    </location>
</feature>
<proteinExistence type="predicted"/>
<dbReference type="EMBL" id="QJJQ01000016">
    <property type="protein sequence ID" value="PXW83417.1"/>
    <property type="molecule type" value="Genomic_DNA"/>
</dbReference>
<feature type="transmembrane region" description="Helical" evidence="1">
    <location>
        <begin position="233"/>
        <end position="252"/>
    </location>
</feature>
<protein>
    <submittedName>
        <fullName evidence="2">Uncharacterized protein</fullName>
    </submittedName>
</protein>
<gene>
    <name evidence="2" type="ORF">DFR56_11696</name>
</gene>
<evidence type="ECO:0000313" key="2">
    <source>
        <dbReference type="EMBL" id="PXW83417.1"/>
    </source>
</evidence>
<keyword evidence="3" id="KW-1185">Reference proteome</keyword>
<reference evidence="2 3" key="1">
    <citation type="submission" date="2018-05" db="EMBL/GenBank/DDBJ databases">
        <title>Genomic Encyclopedia of Type Strains, Phase IV (KMG-IV): sequencing the most valuable type-strain genomes for metagenomic binning, comparative biology and taxonomic classification.</title>
        <authorList>
            <person name="Goeker M."/>
        </authorList>
    </citation>
    <scope>NUCLEOTIDE SEQUENCE [LARGE SCALE GENOMIC DNA]</scope>
    <source>
        <strain evidence="2 3">DSM 28556</strain>
    </source>
</reference>
<keyword evidence="1" id="KW-1133">Transmembrane helix</keyword>
<dbReference type="RefSeq" id="WP_110396936.1">
    <property type="nucleotide sequence ID" value="NZ_JBHUHB010000001.1"/>
</dbReference>
<feature type="transmembrane region" description="Helical" evidence="1">
    <location>
        <begin position="21"/>
        <end position="39"/>
    </location>
</feature>
<organism evidence="2 3">
    <name type="scientific">Pseudogracilibacillus auburnensis</name>
    <dbReference type="NCBI Taxonomy" id="1494959"/>
    <lineage>
        <taxon>Bacteria</taxon>
        <taxon>Bacillati</taxon>
        <taxon>Bacillota</taxon>
        <taxon>Bacilli</taxon>
        <taxon>Bacillales</taxon>
        <taxon>Bacillaceae</taxon>
        <taxon>Pseudogracilibacillus</taxon>
    </lineage>
</organism>
<sequence>MQKPVSYTKVGLDLFYVQLTWTFWALGIFLLINIFRLIFLDYVDSYYSGGYIAANIYMLVIGIIAINFLPYYVENGITRKNFFVGNVLASIGLSLVIPILIYVISFFEKLIVHNFTSIVLRNHTLEEVVEEVTTDIDGNIIGEIIQSIILTPFINPEANLILSLALFSLHIFVFYIIGWMIGAAFYRLGVIGGLIFIAIGLALIVLKDSMIRLVLDIPLFQNFTALANIPENLALPFVFIIVLVSIILIRLLTKRAPIKI</sequence>
<dbReference type="OrthoDB" id="2388713at2"/>
<evidence type="ECO:0000313" key="3">
    <source>
        <dbReference type="Proteomes" id="UP000247978"/>
    </source>
</evidence>
<dbReference type="AlphaFoldDB" id="A0A2V3VNI4"/>
<feature type="transmembrane region" description="Helical" evidence="1">
    <location>
        <begin position="51"/>
        <end position="71"/>
    </location>
</feature>
<feature type="transmembrane region" description="Helical" evidence="1">
    <location>
        <begin position="83"/>
        <end position="107"/>
    </location>
</feature>
<evidence type="ECO:0000256" key="1">
    <source>
        <dbReference type="SAM" id="Phobius"/>
    </source>
</evidence>
<dbReference type="Proteomes" id="UP000247978">
    <property type="component" value="Unassembled WGS sequence"/>
</dbReference>
<accession>A0A2V3VNI4</accession>
<comment type="caution">
    <text evidence="2">The sequence shown here is derived from an EMBL/GenBank/DDBJ whole genome shotgun (WGS) entry which is preliminary data.</text>
</comment>
<keyword evidence="1" id="KW-0472">Membrane</keyword>
<keyword evidence="1" id="KW-0812">Transmembrane</keyword>
<feature type="transmembrane region" description="Helical" evidence="1">
    <location>
        <begin position="188"/>
        <end position="206"/>
    </location>
</feature>
<name>A0A2V3VNI4_9BACI</name>